<dbReference type="SMR" id="A0A6I8UWW3"/>
<keyword evidence="6" id="KW-1015">Disulfide bond</keyword>
<keyword evidence="4 8" id="KW-0186">Copper</keyword>
<name>A0A6I8UWW3_DROPS</name>
<dbReference type="KEGG" id="dpo:6903385"/>
<feature type="binding site" evidence="8">
    <location>
        <position position="58"/>
    </location>
    <ligand>
        <name>Cu cation</name>
        <dbReference type="ChEBI" id="CHEBI:23378"/>
    </ligand>
</feature>
<keyword evidence="5" id="KW-0496">Mitochondrion</keyword>
<dbReference type="InterPro" id="IPR009069">
    <property type="entry name" value="Cys_alpha_HP_mot_SF"/>
</dbReference>
<keyword evidence="10" id="KW-1185">Reference proteome</keyword>
<protein>
    <submittedName>
        <fullName evidence="11">Cytochrome c oxidase copper chaperone 1-like</fullName>
    </submittedName>
</protein>
<evidence type="ECO:0000256" key="3">
    <source>
        <dbReference type="ARBA" id="ARBA00022723"/>
    </source>
</evidence>
<dbReference type="Proteomes" id="UP000001819">
    <property type="component" value="Chromosome 4"/>
</dbReference>
<feature type="binding site" evidence="8">
    <location>
        <position position="59"/>
    </location>
    <ligand>
        <name>Cu cation</name>
        <dbReference type="ChEBI" id="CHEBI:23378"/>
    </ligand>
</feature>
<evidence type="ECO:0000313" key="10">
    <source>
        <dbReference type="Proteomes" id="UP000001819"/>
    </source>
</evidence>
<comment type="subcellular location">
    <subcellularLocation>
        <location evidence="1">Mitochondrion intermembrane space</location>
    </subcellularLocation>
</comment>
<dbReference type="GO" id="GO:0005758">
    <property type="term" value="C:mitochondrial intermembrane space"/>
    <property type="evidence" value="ECO:0007669"/>
    <property type="project" value="UniProtKB-SubCell"/>
</dbReference>
<dbReference type="PANTHER" id="PTHR16719">
    <property type="entry name" value="CYTOCHROME C OXIDASE COPPER CHAPERONE"/>
    <property type="match status" value="1"/>
</dbReference>
<dbReference type="PROSITE" id="PS51808">
    <property type="entry name" value="CHCH"/>
    <property type="match status" value="1"/>
</dbReference>
<dbReference type="AlphaFoldDB" id="A0A6I8UWW3"/>
<dbReference type="InterPro" id="IPR007745">
    <property type="entry name" value="Cyt_c_oxidase_Cu-chaperone"/>
</dbReference>
<dbReference type="RefSeq" id="XP_002132264.2">
    <property type="nucleotide sequence ID" value="XM_002132228.3"/>
</dbReference>
<evidence type="ECO:0000256" key="9">
    <source>
        <dbReference type="SAM" id="MobiDB-lite"/>
    </source>
</evidence>
<dbReference type="Pfam" id="PF05051">
    <property type="entry name" value="COX17"/>
    <property type="match status" value="1"/>
</dbReference>
<organism evidence="10 11">
    <name type="scientific">Drosophila pseudoobscura pseudoobscura</name>
    <name type="common">Fruit fly</name>
    <dbReference type="NCBI Taxonomy" id="46245"/>
    <lineage>
        <taxon>Eukaryota</taxon>
        <taxon>Metazoa</taxon>
        <taxon>Ecdysozoa</taxon>
        <taxon>Arthropoda</taxon>
        <taxon>Hexapoda</taxon>
        <taxon>Insecta</taxon>
        <taxon>Pterygota</taxon>
        <taxon>Neoptera</taxon>
        <taxon>Endopterygota</taxon>
        <taxon>Diptera</taxon>
        <taxon>Brachycera</taxon>
        <taxon>Muscomorpha</taxon>
        <taxon>Ephydroidea</taxon>
        <taxon>Drosophilidae</taxon>
        <taxon>Drosophila</taxon>
        <taxon>Sophophora</taxon>
    </lineage>
</organism>
<gene>
    <name evidence="11" type="primary">LOC6903385</name>
</gene>
<dbReference type="Gene3D" id="1.10.287.1130">
    <property type="entry name" value="CytochromE C oxidase copper chaperone"/>
    <property type="match status" value="1"/>
</dbReference>
<evidence type="ECO:0000313" key="11">
    <source>
        <dbReference type="RefSeq" id="XP_002132264.2"/>
    </source>
</evidence>
<evidence type="ECO:0000256" key="7">
    <source>
        <dbReference type="ARBA" id="ARBA00023186"/>
    </source>
</evidence>
<dbReference type="GO" id="GO:0005507">
    <property type="term" value="F:copper ion binding"/>
    <property type="evidence" value="ECO:0007669"/>
    <property type="project" value="InterPro"/>
</dbReference>
<dbReference type="GO" id="GO:0016531">
    <property type="term" value="F:copper chaperone activity"/>
    <property type="evidence" value="ECO:0007669"/>
    <property type="project" value="InterPro"/>
</dbReference>
<feature type="region of interest" description="Disordered" evidence="9">
    <location>
        <begin position="1"/>
        <end position="50"/>
    </location>
</feature>
<evidence type="ECO:0000256" key="4">
    <source>
        <dbReference type="ARBA" id="ARBA00023008"/>
    </source>
</evidence>
<proteinExistence type="inferred from homology"/>
<evidence type="ECO:0000256" key="5">
    <source>
        <dbReference type="ARBA" id="ARBA00023128"/>
    </source>
</evidence>
<evidence type="ECO:0000256" key="8">
    <source>
        <dbReference type="PIRSR" id="PIRSR607745-1"/>
    </source>
</evidence>
<dbReference type="PANTHER" id="PTHR16719:SF0">
    <property type="entry name" value="CYTOCHROME C OXIDASE COPPER CHAPERONE"/>
    <property type="match status" value="1"/>
</dbReference>
<feature type="compositionally biased region" description="Polar residues" evidence="9">
    <location>
        <begin position="1"/>
        <end position="10"/>
    </location>
</feature>
<dbReference type="InParanoid" id="A0A6I8UWW3"/>
<dbReference type="GO" id="GO:0033617">
    <property type="term" value="P:mitochondrial respiratory chain complex IV assembly"/>
    <property type="evidence" value="ECO:0007669"/>
    <property type="project" value="TreeGrafter"/>
</dbReference>
<accession>A0A6I8UWW3</accession>
<keyword evidence="3 8" id="KW-0479">Metal-binding</keyword>
<dbReference type="SUPFAM" id="SSF47072">
    <property type="entry name" value="Cysteine alpha-hairpin motif"/>
    <property type="match status" value="1"/>
</dbReference>
<reference evidence="11" key="1">
    <citation type="submission" date="2025-08" db="UniProtKB">
        <authorList>
            <consortium name="RefSeq"/>
        </authorList>
    </citation>
    <scope>IDENTIFICATION</scope>
    <source>
        <strain evidence="11">MV-25-SWS-2005</strain>
        <tissue evidence="11">Whole body</tissue>
    </source>
</reference>
<comment type="similarity">
    <text evidence="2">Belongs to the COX17 family.</text>
</comment>
<keyword evidence="7" id="KW-0143">Chaperone</keyword>
<evidence type="ECO:0000256" key="6">
    <source>
        <dbReference type="ARBA" id="ARBA00023157"/>
    </source>
</evidence>
<sequence>MGNQFSQQVEETPAPAETFATIAPKPVPETVSASGDTKEAVEDTVSASGDKKGNCGACCACPEAKQARDQCFVEHGEEHCLGVIDAYKKCMREAGFNI</sequence>
<evidence type="ECO:0000256" key="1">
    <source>
        <dbReference type="ARBA" id="ARBA00004569"/>
    </source>
</evidence>
<evidence type="ECO:0000256" key="2">
    <source>
        <dbReference type="ARBA" id="ARBA00009241"/>
    </source>
</evidence>